<evidence type="ECO:0000313" key="1">
    <source>
        <dbReference type="EMBL" id="MCY0148324.1"/>
    </source>
</evidence>
<accession>A0ABT3ZAG0</accession>
<reference evidence="1" key="1">
    <citation type="submission" date="2022-10" db="EMBL/GenBank/DDBJ databases">
        <title>Hoeflea sp. G2-23, isolated from marine algae.</title>
        <authorList>
            <person name="Kristyanto S."/>
            <person name="Kim J.M."/>
            <person name="Jeon C.O."/>
        </authorList>
    </citation>
    <scope>NUCLEOTIDE SEQUENCE</scope>
    <source>
        <strain evidence="1">G2-23</strain>
    </source>
</reference>
<comment type="caution">
    <text evidence="1">The sequence shown here is derived from an EMBL/GenBank/DDBJ whole genome shotgun (WGS) entry which is preliminary data.</text>
</comment>
<name>A0ABT3ZAG0_9HYPH</name>
<organism evidence="1 2">
    <name type="scientific">Hoeflea algicola</name>
    <dbReference type="NCBI Taxonomy" id="2983763"/>
    <lineage>
        <taxon>Bacteria</taxon>
        <taxon>Pseudomonadati</taxon>
        <taxon>Pseudomonadota</taxon>
        <taxon>Alphaproteobacteria</taxon>
        <taxon>Hyphomicrobiales</taxon>
        <taxon>Rhizobiaceae</taxon>
        <taxon>Hoeflea</taxon>
    </lineage>
</organism>
<dbReference type="EMBL" id="JAOVZR010000001">
    <property type="protein sequence ID" value="MCY0148324.1"/>
    <property type="molecule type" value="Genomic_DNA"/>
</dbReference>
<dbReference type="RefSeq" id="WP_267653895.1">
    <property type="nucleotide sequence ID" value="NZ_JAOVZR010000001.1"/>
</dbReference>
<proteinExistence type="predicted"/>
<dbReference type="Proteomes" id="UP001073227">
    <property type="component" value="Unassembled WGS sequence"/>
</dbReference>
<keyword evidence="2" id="KW-1185">Reference proteome</keyword>
<protein>
    <submittedName>
        <fullName evidence="1">Uncharacterized protein</fullName>
    </submittedName>
</protein>
<evidence type="ECO:0000313" key="2">
    <source>
        <dbReference type="Proteomes" id="UP001073227"/>
    </source>
</evidence>
<gene>
    <name evidence="1" type="ORF">OEG84_11530</name>
</gene>
<sequence>MQFDHTHKPNRDNLSPATATMMDRVFYRRRAEGLNVQFIGASGDLDEWSFNNAERRDAFVATLAKHGKAYAAAEA</sequence>